<keyword evidence="3" id="KW-1185">Reference proteome</keyword>
<evidence type="ECO:0000256" key="1">
    <source>
        <dbReference type="SAM" id="Phobius"/>
    </source>
</evidence>
<gene>
    <name evidence="2" type="ORF">E0H73_16075</name>
</gene>
<comment type="caution">
    <text evidence="2">The sequence shown here is derived from an EMBL/GenBank/DDBJ whole genome shotgun (WGS) entry which is preliminary data.</text>
</comment>
<keyword evidence="1" id="KW-1133">Transmembrane helix</keyword>
<evidence type="ECO:0000313" key="3">
    <source>
        <dbReference type="Proteomes" id="UP000291144"/>
    </source>
</evidence>
<organism evidence="2 3">
    <name type="scientific">Kribbella pittospori</name>
    <dbReference type="NCBI Taxonomy" id="722689"/>
    <lineage>
        <taxon>Bacteria</taxon>
        <taxon>Bacillati</taxon>
        <taxon>Actinomycetota</taxon>
        <taxon>Actinomycetes</taxon>
        <taxon>Propionibacteriales</taxon>
        <taxon>Kribbellaceae</taxon>
        <taxon>Kribbella</taxon>
    </lineage>
</organism>
<evidence type="ECO:0000313" key="2">
    <source>
        <dbReference type="EMBL" id="TCC62221.1"/>
    </source>
</evidence>
<dbReference type="RefSeq" id="WP_131356111.1">
    <property type="nucleotide sequence ID" value="NZ_SJKB01000004.1"/>
</dbReference>
<dbReference type="EMBL" id="SJKB01000004">
    <property type="protein sequence ID" value="TCC62221.1"/>
    <property type="molecule type" value="Genomic_DNA"/>
</dbReference>
<keyword evidence="1" id="KW-0812">Transmembrane</keyword>
<sequence>MRALLGIPSLVLGIVVVAIADGDVAQLVGLGLWWVGVLLLVDLWLGDGLPAQFLWGLGTALAVWVYSSDRAQVVVLEHWVLIITGVGVVLILMLLQRLGTARRPQLAEPARPAMKVAEGPGITGLLRVMERYAVQVSDRGEVGGADPQQALRRYRDTHGSDTVSSSAAPPALQGAVVRLGRELEGVRQRQPIESEAYVAAVVLTRYAELLADLTLEQERV</sequence>
<accession>A0A4R0KN92</accession>
<feature type="transmembrane region" description="Helical" evidence="1">
    <location>
        <begin position="52"/>
        <end position="67"/>
    </location>
</feature>
<dbReference type="AlphaFoldDB" id="A0A4R0KN92"/>
<dbReference type="Proteomes" id="UP000291144">
    <property type="component" value="Unassembled WGS sequence"/>
</dbReference>
<reference evidence="2 3" key="1">
    <citation type="submission" date="2019-02" db="EMBL/GenBank/DDBJ databases">
        <title>Kribbella capetownensis sp. nov. and Kribbella speibonae sp. nov., isolated from soil.</title>
        <authorList>
            <person name="Curtis S.M."/>
            <person name="Norton I."/>
            <person name="Everest G.J."/>
            <person name="Meyers P.R."/>
        </authorList>
    </citation>
    <scope>NUCLEOTIDE SEQUENCE [LARGE SCALE GENOMIC DNA]</scope>
    <source>
        <strain evidence="2 3">NRRL B-24813</strain>
    </source>
</reference>
<feature type="transmembrane region" description="Helical" evidence="1">
    <location>
        <begin position="79"/>
        <end position="95"/>
    </location>
</feature>
<protein>
    <submittedName>
        <fullName evidence="2">Uncharacterized protein</fullName>
    </submittedName>
</protein>
<name>A0A4R0KN92_9ACTN</name>
<proteinExistence type="predicted"/>
<keyword evidence="1" id="KW-0472">Membrane</keyword>